<reference evidence="3 4" key="1">
    <citation type="submission" date="2016-10" db="EMBL/GenBank/DDBJ databases">
        <authorList>
            <person name="de Groot N.N."/>
        </authorList>
    </citation>
    <scope>NUCLEOTIDE SEQUENCE [LARGE SCALE GENOMIC DNA]</scope>
    <source>
        <strain evidence="3 4">CGMCC 4.6533</strain>
    </source>
</reference>
<name>A0A1G9PU78_9ACTN</name>
<accession>A0A1G9PU78</accession>
<evidence type="ECO:0000313" key="4">
    <source>
        <dbReference type="Proteomes" id="UP000199202"/>
    </source>
</evidence>
<evidence type="ECO:0000256" key="1">
    <source>
        <dbReference type="SAM" id="MobiDB-lite"/>
    </source>
</evidence>
<sequence>MVYGRTAGADVWWRVRPPGIDREWLESAVYAVIADGRQLQENSRFLITVRPGARLVGVACQAAELSKSMHSDGTREMYCFVGWFSAADTGGPELPDLYESYPRWAGATYEHYMRPVWNAPVSQVRRPHPGQAGPPPWPVTAPPAVERHIVLQPVIHLDDWDIVWNHALAASTPARVVLGWKTAGRFGREGVTHLGVLDRDVPRLDRRVPHRDREAPRADREALIPSLDAPAPPPLPPPVPVPVPRPVGASPPAPTLVRDAAFAAPHTVGGTGRPRRTSTPSSRATPILLGGAGAFLVLIAGAAVFLRAFDGAAPTPSPTRPFPTPAATPATPVSPPSGTLVVAMPLTLGQSDRKPVPGFEAGRGPWLRYSQGRGVSVELAPRTPALIGRAGTLPECKKDVGYRHPADLPHVAVGVADVTCVIVPGKPDRLAAIRVNKQARDTAQVTVYVWEPAKETD</sequence>
<evidence type="ECO:0000256" key="2">
    <source>
        <dbReference type="SAM" id="Phobius"/>
    </source>
</evidence>
<keyword evidence="4" id="KW-1185">Reference proteome</keyword>
<dbReference type="EMBL" id="FNDJ01000034">
    <property type="protein sequence ID" value="SDM01675.1"/>
    <property type="molecule type" value="Genomic_DNA"/>
</dbReference>
<feature type="compositionally biased region" description="Basic and acidic residues" evidence="1">
    <location>
        <begin position="207"/>
        <end position="222"/>
    </location>
</feature>
<dbReference type="Proteomes" id="UP000199202">
    <property type="component" value="Unassembled WGS sequence"/>
</dbReference>
<dbReference type="AlphaFoldDB" id="A0A1G9PU78"/>
<dbReference type="STRING" id="633440.SAMN05421869_13485"/>
<protein>
    <submittedName>
        <fullName evidence="3">Uncharacterized protein</fullName>
    </submittedName>
</protein>
<feature type="transmembrane region" description="Helical" evidence="2">
    <location>
        <begin position="287"/>
        <end position="306"/>
    </location>
</feature>
<evidence type="ECO:0000313" key="3">
    <source>
        <dbReference type="EMBL" id="SDM01675.1"/>
    </source>
</evidence>
<feature type="region of interest" description="Disordered" evidence="1">
    <location>
        <begin position="315"/>
        <end position="336"/>
    </location>
</feature>
<proteinExistence type="predicted"/>
<keyword evidence="2" id="KW-0812">Transmembrane</keyword>
<gene>
    <name evidence="3" type="ORF">SAMN05421869_13485</name>
</gene>
<feature type="compositionally biased region" description="Pro residues" evidence="1">
    <location>
        <begin position="315"/>
        <end position="326"/>
    </location>
</feature>
<organism evidence="3 4">
    <name type="scientific">Nonomuraea jiangxiensis</name>
    <dbReference type="NCBI Taxonomy" id="633440"/>
    <lineage>
        <taxon>Bacteria</taxon>
        <taxon>Bacillati</taxon>
        <taxon>Actinomycetota</taxon>
        <taxon>Actinomycetes</taxon>
        <taxon>Streptosporangiales</taxon>
        <taxon>Streptosporangiaceae</taxon>
        <taxon>Nonomuraea</taxon>
    </lineage>
</organism>
<feature type="region of interest" description="Disordered" evidence="1">
    <location>
        <begin position="207"/>
        <end position="237"/>
    </location>
</feature>
<keyword evidence="2" id="KW-1133">Transmembrane helix</keyword>
<keyword evidence="2" id="KW-0472">Membrane</keyword>